<reference evidence="1 2" key="1">
    <citation type="journal article" date="2011" name="Biochem. Biophys. Res. Commun.">
        <title>Increased number of Arginine-based salt bridges contributes to the thermotolerance of thermotolerant acetic acid bacteria, Acetobacter tropicalis SKU1100.</title>
        <authorList>
            <person name="Matsutani M."/>
            <person name="Hirakawa H."/>
            <person name="Nishikura M."/>
            <person name="Soemphol W."/>
            <person name="Ali I.A.I."/>
            <person name="Yakushi T."/>
            <person name="Matsushita K."/>
        </authorList>
    </citation>
    <scope>NUCLEOTIDE SEQUENCE [LARGE SCALE GENOMIC DNA]</scope>
    <source>
        <strain evidence="1 2">NBRC 101654</strain>
    </source>
</reference>
<dbReference type="EMBL" id="BABS01000085">
    <property type="protein sequence ID" value="GAA09361.1"/>
    <property type="molecule type" value="Genomic_DNA"/>
</dbReference>
<accession>F7VG66</accession>
<name>F7VG66_9PROT</name>
<proteinExistence type="predicted"/>
<evidence type="ECO:0000313" key="1">
    <source>
        <dbReference type="EMBL" id="GAA09361.1"/>
    </source>
</evidence>
<evidence type="ECO:0000313" key="2">
    <source>
        <dbReference type="Proteomes" id="UP000004319"/>
    </source>
</evidence>
<organism evidence="1 2">
    <name type="scientific">Acetobacter tropicalis NBRC 101654</name>
    <dbReference type="NCBI Taxonomy" id="749388"/>
    <lineage>
        <taxon>Bacteria</taxon>
        <taxon>Pseudomonadati</taxon>
        <taxon>Pseudomonadota</taxon>
        <taxon>Alphaproteobacteria</taxon>
        <taxon>Acetobacterales</taxon>
        <taxon>Acetobacteraceae</taxon>
        <taxon>Acetobacter</taxon>
    </lineage>
</organism>
<gene>
    <name evidence="1" type="ORF">ATPR_2365</name>
</gene>
<comment type="caution">
    <text evidence="1">The sequence shown here is derived from an EMBL/GenBank/DDBJ whole genome shotgun (WGS) entry which is preliminary data.</text>
</comment>
<sequence length="38" mass="4075">MELCDAIFSKDIVKTAWFLPCFDGCPASFYSAGLGNGV</sequence>
<dbReference type="AlphaFoldDB" id="F7VG66"/>
<protein>
    <submittedName>
        <fullName evidence="1">Uncharacterized protein</fullName>
    </submittedName>
</protein>
<dbReference type="Proteomes" id="UP000004319">
    <property type="component" value="Unassembled WGS sequence"/>
</dbReference>